<accession>A0AA39PQ71</accession>
<dbReference type="EMBL" id="JAUEPR010000003">
    <property type="protein sequence ID" value="KAK0487639.1"/>
    <property type="molecule type" value="Genomic_DNA"/>
</dbReference>
<proteinExistence type="predicted"/>
<evidence type="ECO:0000256" key="3">
    <source>
        <dbReference type="ARBA" id="ARBA00022833"/>
    </source>
</evidence>
<keyword evidence="2" id="KW-0863">Zinc-finger</keyword>
<name>A0AA39PQ71_9AGAR</name>
<keyword evidence="3" id="KW-0862">Zinc</keyword>
<sequence>MVSTAITSLDAPEVDIASLDETFFSYSSVSKILLKGLKLLAGVHPAAEVVAGAFEVVFAFEVARQENNRKVGILRLRMQDLLVAIFQLGNLQDFEEISPDGKRLNVLQSVMSKITGDIKKAASACDFYMSKKLIYRAINSFKYESVFIDHIARLEEDRRNLGMTLNIHTAQVNDKMLADIKKISERLLICLDTPREQDLRNFLKIKGGSDACIMDQKVLQELLQKSGDSIESVLGRQSGSKEPKESWSELKKKVQIEVAEDVEKALEDHFKDFQKLLLLQGQQLTDIKKNTDEIKAALDASPHDRIFDADFKKLWKDMAWRKSVNAQRFVSALYEHIIEKLDAGKHDQWVLDYLNCAHLQPLLEAVDDDATGFVTTREINTFVESMPKNWTPLQWIAYWAAGWQFSSFHINKLLQSTRSPPSSAFESEELRNLTKKFTEVDEDRLRANLESVQYDIYSEYIVSLVTGPGRIERYIYPMLYLLLRHHYGVLDLAAKETLHPEEIPDLTISLRNLFSVVNQRLENLTSIFQQNNINVEEKLKSFAFGMFKRYHEYPEKNVSNNRISEYIHEQSFFDENVEPLKVRLEDLVYYDQPSEATRPSSFPAGTSEDPIQGSWAGHIYDRGISRFGLIQLSIKSSPEGTLTGEAVTWQFTLKISAKIRHNNQVIIHLDFGRFNSEDLIGQFDAEKGVIEGRWDEYYVPGGSEEEDVKNGDEEALKDAEENKDEDQVLKDVNEVVVAYSDEETATQPVELDTIETLPDNATDLESAASDDDASQGPQYTFVLRQIPTSLWRFLPSGPPGSPVAAGSLAHARWSFALKCVSDRIKREISPGRYFIVRFIEAVRFVILARRELYEDEDYCPCLGLSAEEEEELQWLKRAICPVFSGPYYALVKDAVDQHIYPDYSCDSCDGEIVGTRWACVTCMNDSFTDTVDLCVSCIKKSVELSGFVHNASHVLLKCDTYIIDANWRWIIPRACSMVVRIKKEFRSHSKLHTELADKSDNTQSKDKPSCQACHKEVSLPCWVHMIYWSSNEGYYLCARCGCEAKTPATDSSEYGLPLLQLEDNDA</sequence>
<keyword evidence="5" id="KW-1185">Reference proteome</keyword>
<dbReference type="PROSITE" id="PS00018">
    <property type="entry name" value="EF_HAND_1"/>
    <property type="match status" value="1"/>
</dbReference>
<dbReference type="GO" id="GO:0008270">
    <property type="term" value="F:zinc ion binding"/>
    <property type="evidence" value="ECO:0007669"/>
    <property type="project" value="UniProtKB-KW"/>
</dbReference>
<reference evidence="4" key="1">
    <citation type="submission" date="2023-06" db="EMBL/GenBank/DDBJ databases">
        <authorList>
            <consortium name="Lawrence Berkeley National Laboratory"/>
            <person name="Ahrendt S."/>
            <person name="Sahu N."/>
            <person name="Indic B."/>
            <person name="Wong-Bajracharya J."/>
            <person name="Merenyi Z."/>
            <person name="Ke H.-M."/>
            <person name="Monk M."/>
            <person name="Kocsube S."/>
            <person name="Drula E."/>
            <person name="Lipzen A."/>
            <person name="Balint B."/>
            <person name="Henrissat B."/>
            <person name="Andreopoulos B."/>
            <person name="Martin F.M."/>
            <person name="Harder C.B."/>
            <person name="Rigling D."/>
            <person name="Ford K.L."/>
            <person name="Foster G.D."/>
            <person name="Pangilinan J."/>
            <person name="Papanicolaou A."/>
            <person name="Barry K."/>
            <person name="LaButti K."/>
            <person name="Viragh M."/>
            <person name="Koriabine M."/>
            <person name="Yan M."/>
            <person name="Riley R."/>
            <person name="Champramary S."/>
            <person name="Plett K.L."/>
            <person name="Tsai I.J."/>
            <person name="Slot J."/>
            <person name="Sipos G."/>
            <person name="Plett J."/>
            <person name="Nagy L.G."/>
            <person name="Grigoriev I.V."/>
        </authorList>
    </citation>
    <scope>NUCLEOTIDE SEQUENCE</scope>
    <source>
        <strain evidence="4">ICMP 16352</strain>
    </source>
</reference>
<evidence type="ECO:0000313" key="4">
    <source>
        <dbReference type="EMBL" id="KAK0487639.1"/>
    </source>
</evidence>
<evidence type="ECO:0000313" key="5">
    <source>
        <dbReference type="Proteomes" id="UP001175227"/>
    </source>
</evidence>
<keyword evidence="1" id="KW-0479">Metal-binding</keyword>
<dbReference type="Proteomes" id="UP001175227">
    <property type="component" value="Unassembled WGS sequence"/>
</dbReference>
<evidence type="ECO:0000256" key="2">
    <source>
        <dbReference type="ARBA" id="ARBA00022771"/>
    </source>
</evidence>
<dbReference type="Gene3D" id="3.30.60.90">
    <property type="match status" value="1"/>
</dbReference>
<dbReference type="AlphaFoldDB" id="A0AA39PQ71"/>
<gene>
    <name evidence="4" type="ORF">IW261DRAFT_1448992</name>
</gene>
<protein>
    <recommendedName>
        <fullName evidence="6">EF-hand domain-containing protein</fullName>
    </recommendedName>
</protein>
<dbReference type="InterPro" id="IPR043145">
    <property type="entry name" value="Znf_ZZ_sf"/>
</dbReference>
<evidence type="ECO:0008006" key="6">
    <source>
        <dbReference type="Google" id="ProtNLM"/>
    </source>
</evidence>
<organism evidence="4 5">
    <name type="scientific">Armillaria novae-zelandiae</name>
    <dbReference type="NCBI Taxonomy" id="153914"/>
    <lineage>
        <taxon>Eukaryota</taxon>
        <taxon>Fungi</taxon>
        <taxon>Dikarya</taxon>
        <taxon>Basidiomycota</taxon>
        <taxon>Agaricomycotina</taxon>
        <taxon>Agaricomycetes</taxon>
        <taxon>Agaricomycetidae</taxon>
        <taxon>Agaricales</taxon>
        <taxon>Marasmiineae</taxon>
        <taxon>Physalacriaceae</taxon>
        <taxon>Armillaria</taxon>
    </lineage>
</organism>
<comment type="caution">
    <text evidence="4">The sequence shown here is derived from an EMBL/GenBank/DDBJ whole genome shotgun (WGS) entry which is preliminary data.</text>
</comment>
<dbReference type="InterPro" id="IPR018247">
    <property type="entry name" value="EF_Hand_1_Ca_BS"/>
</dbReference>
<dbReference type="SUPFAM" id="SSF57850">
    <property type="entry name" value="RING/U-box"/>
    <property type="match status" value="1"/>
</dbReference>
<evidence type="ECO:0000256" key="1">
    <source>
        <dbReference type="ARBA" id="ARBA00022723"/>
    </source>
</evidence>